<name>A0A7C2V9F7_9CREN</name>
<protein>
    <submittedName>
        <fullName evidence="1">Uncharacterized protein</fullName>
    </submittedName>
</protein>
<proteinExistence type="predicted"/>
<reference evidence="1" key="1">
    <citation type="journal article" date="2020" name="mSystems">
        <title>Genome- and Community-Level Interaction Insights into Carbon Utilization and Element Cycling Functions of Hydrothermarchaeota in Hydrothermal Sediment.</title>
        <authorList>
            <person name="Zhou Z."/>
            <person name="Liu Y."/>
            <person name="Xu W."/>
            <person name="Pan J."/>
            <person name="Luo Z.H."/>
            <person name="Li M."/>
        </authorList>
    </citation>
    <scope>NUCLEOTIDE SEQUENCE [LARGE SCALE GENOMIC DNA]</scope>
    <source>
        <strain evidence="1">SpSt-16</strain>
    </source>
</reference>
<sequence>MSDTDLTQLETLIRYAEPLDKEPSKSFTEEELSRLWNLDIYKTKSLVRKLRKSGFIRRTRGGRYKLTYAGTILVRIYRKVRR</sequence>
<dbReference type="InterPro" id="IPR036390">
    <property type="entry name" value="WH_DNA-bd_sf"/>
</dbReference>
<dbReference type="AlphaFoldDB" id="A0A7C2V9F7"/>
<comment type="caution">
    <text evidence="1">The sequence shown here is derived from an EMBL/GenBank/DDBJ whole genome shotgun (WGS) entry which is preliminary data.</text>
</comment>
<dbReference type="SUPFAM" id="SSF46785">
    <property type="entry name" value="Winged helix' DNA-binding domain"/>
    <property type="match status" value="1"/>
</dbReference>
<gene>
    <name evidence="1" type="ORF">ENO77_02735</name>
</gene>
<evidence type="ECO:0000313" key="1">
    <source>
        <dbReference type="EMBL" id="HEW53072.1"/>
    </source>
</evidence>
<organism evidence="1">
    <name type="scientific">Ignisphaera aggregans</name>
    <dbReference type="NCBI Taxonomy" id="334771"/>
    <lineage>
        <taxon>Archaea</taxon>
        <taxon>Thermoproteota</taxon>
        <taxon>Thermoprotei</taxon>
        <taxon>Desulfurococcales</taxon>
        <taxon>Desulfurococcaceae</taxon>
        <taxon>Ignisphaera</taxon>
    </lineage>
</organism>
<dbReference type="EMBL" id="DSGT01000008">
    <property type="protein sequence ID" value="HEW53072.1"/>
    <property type="molecule type" value="Genomic_DNA"/>
</dbReference>
<accession>A0A7C2V9F7</accession>